<dbReference type="EMBL" id="JANBPU010000149">
    <property type="protein sequence ID" value="KAJ1915370.1"/>
    <property type="molecule type" value="Genomic_DNA"/>
</dbReference>
<evidence type="ECO:0000259" key="5">
    <source>
        <dbReference type="PROSITE" id="PS50102"/>
    </source>
</evidence>
<dbReference type="InterPro" id="IPR035979">
    <property type="entry name" value="RBD_domain_sf"/>
</dbReference>
<keyword evidence="8" id="KW-1185">Reference proteome</keyword>
<sequence>MVFRTAFQPTSNAEQSMLSSSSLVSPIDHSSGAVKEGQPINRPQHAGSASVGLLTSKSPAPPNGNPIGARSSAPFSTTGLDNSFGFLPASSSSIKIPSVNPSVTATSARSRHNRTASYGTSLLDSLNESKKLQSSSSSFASVYRPSVRGHARHQTVSEFWDDGDDLDSLLDNHITNRLSADIYGSTASSSLLQGSNSRSQSTSPSNKDDVMRPIGSALSRPPNILGDINELAGEDSSMQSLMGNSSLQPKDTGVSSGHGMSGIIASGSPLRSSFSSTSLRSAFLRPRGASAHVPNLSTSVFDDKVWGTSLGQKSVSPVNKHSTSPSDVPFSDHSVASILMNKRGGRHVRHESEILPGQVGSDLRATSSTTSVNRLSNQLGSLNLNTLNNSRMNSLSNLRSEYLQDISGADVSESDLDQAARIRSYSFTKPVEDDDLDIDTLHAAATSDNPTAMLRKTQVSNMLRTHSRSKTMATPLGESQSLSFSQSSLSGLFPVSDSFGGHLPALSNALTTGLDRLSPQEFMKVNSLDSTMADAPPLNMSGRLTAGHSRQNSAGFLKDLNGGHTPLLRGLTQHGGDLKKGVADVSISEPVRTTGIGGTVVTSTDKGIVSTDSVVPTRSIWVGNLDPALSSEELIAKFGKYGRVESLRLLPDRQCAFVNFMRLEDAISAREEMQGGRLGNCIVRVNYGKGENYASSDAQAMQPTRALWIGNISSSTTPQILEEFFSKFGTIESARVLSHKNCGFVNFEKLEDAVRAKQDINGKELQGSIVRIGYAKEPVKGGPDAQNRWVNPVPSTAPLTISGRMAEASAIVGTTSGGIGNNEVLEPDYSLKMDESLVAFPFASELPPLPTPTVRIINNQGQTPVNPTDSSASGTISSPTTSELLNDLISETELEDGTTVNMIDQAQLREVRKRLDSKPEKEEFALIFDSLISVCVELCTDYVGNVLVQRLIEGSDDEQRLRLVNTVSPHIASIGVHKNGTWAVQKMIDSATTAAEQEVIVKYTKPYAPRLLLDQLGNYVVQCCLPFQDGRNQFIFDSIHGRCQEISQGRFGARSIRTCLEHKSTTRAQQKLVAVALVMNSATLATNANGSLLMNWLTESSNFPGRFRVLAPQVASHLRHLCMHKLGSSLIIKIVDQAIEPDARDLILNTLFFNPEPQVLTDILSDQVHGFNVVYSILTGKSIEEGDKARLAEVVQTTLKPFLHQGAHIYRRLLEYTKEILHQTDKPFGMPGYVNGLMAPAGVQLPSNYQMMGMPNPGLSAHPLSYPYDPSMQLNANSSLSYSMPGYPMGGTTGGLATASSSLHMNYPPGGSGYMVMGNPHLSSVDGASGASNGSLSPMGHHHQPTSQMPFSVNQARKSPLSNNVSIGNGKVSAGSNNTHPTTAL</sequence>
<dbReference type="SUPFAM" id="SSF54928">
    <property type="entry name" value="RNA-binding domain, RBD"/>
    <property type="match status" value="2"/>
</dbReference>
<dbReference type="PROSITE" id="PS50303">
    <property type="entry name" value="PUM_HD"/>
    <property type="match status" value="1"/>
</dbReference>
<protein>
    <submittedName>
        <fullName evidence="7">Uncharacterized protein</fullName>
    </submittedName>
</protein>
<feature type="region of interest" description="Disordered" evidence="4">
    <location>
        <begin position="1325"/>
        <end position="1385"/>
    </location>
</feature>
<dbReference type="SMART" id="SM00360">
    <property type="entry name" value="RRM"/>
    <property type="match status" value="2"/>
</dbReference>
<feature type="region of interest" description="Disordered" evidence="4">
    <location>
        <begin position="238"/>
        <end position="262"/>
    </location>
</feature>
<dbReference type="PROSITE" id="PS50102">
    <property type="entry name" value="RRM"/>
    <property type="match status" value="2"/>
</dbReference>
<comment type="caution">
    <text evidence="7">The sequence shown here is derived from an EMBL/GenBank/DDBJ whole genome shotgun (WGS) entry which is preliminary data.</text>
</comment>
<reference evidence="7" key="1">
    <citation type="submission" date="2022-07" db="EMBL/GenBank/DDBJ databases">
        <title>Phylogenomic reconstructions and comparative analyses of Kickxellomycotina fungi.</title>
        <authorList>
            <person name="Reynolds N.K."/>
            <person name="Stajich J.E."/>
            <person name="Barry K."/>
            <person name="Grigoriev I.V."/>
            <person name="Crous P."/>
            <person name="Smith M.E."/>
        </authorList>
    </citation>
    <scope>NUCLEOTIDE SEQUENCE</scope>
    <source>
        <strain evidence="7">NBRC 100468</strain>
    </source>
</reference>
<dbReference type="InterPro" id="IPR052645">
    <property type="entry name" value="Pumilio_domain_protein"/>
</dbReference>
<dbReference type="InterPro" id="IPR001313">
    <property type="entry name" value="Pumilio_RNA-bd_rpt"/>
</dbReference>
<feature type="compositionally biased region" description="Polar residues" evidence="4">
    <location>
        <begin position="1374"/>
        <end position="1385"/>
    </location>
</feature>
<feature type="compositionally biased region" description="Polar residues" evidence="4">
    <location>
        <begin position="1345"/>
        <end position="1367"/>
    </location>
</feature>
<feature type="repeat" description="Pumilio" evidence="3">
    <location>
        <begin position="966"/>
        <end position="1002"/>
    </location>
</feature>
<dbReference type="Proteomes" id="UP001150538">
    <property type="component" value="Unassembled WGS sequence"/>
</dbReference>
<dbReference type="Gene3D" id="1.25.10.10">
    <property type="entry name" value="Leucine-rich Repeat Variant"/>
    <property type="match status" value="1"/>
</dbReference>
<feature type="domain" description="PUM-HD" evidence="6">
    <location>
        <begin position="866"/>
        <end position="1221"/>
    </location>
</feature>
<organism evidence="7 8">
    <name type="scientific">Mycoemilia scoparia</name>
    <dbReference type="NCBI Taxonomy" id="417184"/>
    <lineage>
        <taxon>Eukaryota</taxon>
        <taxon>Fungi</taxon>
        <taxon>Fungi incertae sedis</taxon>
        <taxon>Zoopagomycota</taxon>
        <taxon>Kickxellomycotina</taxon>
        <taxon>Kickxellomycetes</taxon>
        <taxon>Kickxellales</taxon>
        <taxon>Kickxellaceae</taxon>
        <taxon>Mycoemilia</taxon>
    </lineage>
</organism>
<feature type="compositionally biased region" description="Low complexity" evidence="4">
    <location>
        <begin position="11"/>
        <end position="31"/>
    </location>
</feature>
<gene>
    <name evidence="7" type="ORF">H4219_004355</name>
</gene>
<evidence type="ECO:0000313" key="7">
    <source>
        <dbReference type="EMBL" id="KAJ1915370.1"/>
    </source>
</evidence>
<feature type="compositionally biased region" description="Polar residues" evidence="4">
    <location>
        <begin position="238"/>
        <end position="255"/>
    </location>
</feature>
<feature type="domain" description="RRM" evidence="5">
    <location>
        <begin position="618"/>
        <end position="690"/>
    </location>
</feature>
<dbReference type="InterPro" id="IPR016024">
    <property type="entry name" value="ARM-type_fold"/>
</dbReference>
<feature type="region of interest" description="Disordered" evidence="4">
    <location>
        <begin position="1"/>
        <end position="74"/>
    </location>
</feature>
<dbReference type="GO" id="GO:0000288">
    <property type="term" value="P:nuclear-transcribed mRNA catabolic process, deadenylation-dependent decay"/>
    <property type="evidence" value="ECO:0007669"/>
    <property type="project" value="TreeGrafter"/>
</dbReference>
<dbReference type="SUPFAM" id="SSF48371">
    <property type="entry name" value="ARM repeat"/>
    <property type="match status" value="1"/>
</dbReference>
<evidence type="ECO:0000256" key="1">
    <source>
        <dbReference type="ARBA" id="ARBA00022737"/>
    </source>
</evidence>
<accession>A0A9W7ZYJ8</accession>
<dbReference type="InterPro" id="IPR000504">
    <property type="entry name" value="RRM_dom"/>
</dbReference>
<feature type="repeat" description="Pumilio" evidence="3">
    <location>
        <begin position="1113"/>
        <end position="1149"/>
    </location>
</feature>
<dbReference type="SMART" id="SM00025">
    <property type="entry name" value="Pumilio"/>
    <property type="match status" value="5"/>
</dbReference>
<dbReference type="PANTHER" id="PTHR47093">
    <property type="entry name" value="PROTEIN JSN1-RELATED"/>
    <property type="match status" value="1"/>
</dbReference>
<dbReference type="OrthoDB" id="2017782at2759"/>
<keyword evidence="2" id="KW-0694">RNA-binding</keyword>
<dbReference type="PANTHER" id="PTHR47093:SF1">
    <property type="entry name" value="PROTEIN JSN1-RELATED"/>
    <property type="match status" value="1"/>
</dbReference>
<evidence type="ECO:0000259" key="6">
    <source>
        <dbReference type="PROSITE" id="PS50303"/>
    </source>
</evidence>
<dbReference type="PROSITE" id="PS50302">
    <property type="entry name" value="PUM"/>
    <property type="match status" value="3"/>
</dbReference>
<dbReference type="InterPro" id="IPR011989">
    <property type="entry name" value="ARM-like"/>
</dbReference>
<feature type="region of interest" description="Disordered" evidence="4">
    <location>
        <begin position="188"/>
        <end position="223"/>
    </location>
</feature>
<dbReference type="Pfam" id="PF00806">
    <property type="entry name" value="PUF"/>
    <property type="match status" value="3"/>
</dbReference>
<evidence type="ECO:0000256" key="3">
    <source>
        <dbReference type="PROSITE-ProRule" id="PRU00317"/>
    </source>
</evidence>
<dbReference type="Pfam" id="PF00076">
    <property type="entry name" value="RRM_1"/>
    <property type="match status" value="2"/>
</dbReference>
<name>A0A9W7ZYJ8_9FUNG</name>
<dbReference type="CDD" id="cd00590">
    <property type="entry name" value="RRM_SF"/>
    <property type="match status" value="1"/>
</dbReference>
<dbReference type="InterPro" id="IPR012677">
    <property type="entry name" value="Nucleotide-bd_a/b_plait_sf"/>
</dbReference>
<evidence type="ECO:0000313" key="8">
    <source>
        <dbReference type="Proteomes" id="UP001150538"/>
    </source>
</evidence>
<dbReference type="GO" id="GO:0003723">
    <property type="term" value="F:RNA binding"/>
    <property type="evidence" value="ECO:0007669"/>
    <property type="project" value="UniProtKB-UniRule"/>
</dbReference>
<feature type="domain" description="RRM" evidence="5">
    <location>
        <begin position="705"/>
        <end position="777"/>
    </location>
</feature>
<keyword evidence="1" id="KW-0677">Repeat</keyword>
<feature type="repeat" description="Pumilio" evidence="3">
    <location>
        <begin position="930"/>
        <end position="965"/>
    </location>
</feature>
<dbReference type="Gene3D" id="3.30.70.330">
    <property type="match status" value="2"/>
</dbReference>
<feature type="compositionally biased region" description="Low complexity" evidence="4">
    <location>
        <begin position="188"/>
        <end position="205"/>
    </location>
</feature>
<proteinExistence type="predicted"/>
<dbReference type="InterPro" id="IPR033133">
    <property type="entry name" value="PUM-HD"/>
</dbReference>
<evidence type="ECO:0000256" key="4">
    <source>
        <dbReference type="SAM" id="MobiDB-lite"/>
    </source>
</evidence>
<evidence type="ECO:0000256" key="2">
    <source>
        <dbReference type="PROSITE-ProRule" id="PRU00176"/>
    </source>
</evidence>